<protein>
    <submittedName>
        <fullName evidence="3">Uncharacterized protein</fullName>
    </submittedName>
</protein>
<dbReference type="EMBL" id="CP063194">
    <property type="protein sequence ID" value="WCZ39330.1"/>
    <property type="molecule type" value="Genomic_DNA"/>
</dbReference>
<feature type="transmembrane region" description="Helical" evidence="2">
    <location>
        <begin position="52"/>
        <end position="69"/>
    </location>
</feature>
<gene>
    <name evidence="3" type="ORF">CJEDD_08705</name>
</gene>
<proteinExistence type="predicted"/>
<keyword evidence="2" id="KW-1133">Transmembrane helix</keyword>
<organism evidence="3 4">
    <name type="scientific">Corynebacterium jeddahense</name>
    <dbReference type="NCBI Taxonomy" id="1414719"/>
    <lineage>
        <taxon>Bacteria</taxon>
        <taxon>Bacillati</taxon>
        <taxon>Actinomycetota</taxon>
        <taxon>Actinomycetes</taxon>
        <taxon>Mycobacteriales</taxon>
        <taxon>Corynebacteriaceae</taxon>
        <taxon>Corynebacterium</taxon>
    </lineage>
</organism>
<evidence type="ECO:0000256" key="2">
    <source>
        <dbReference type="SAM" id="Phobius"/>
    </source>
</evidence>
<evidence type="ECO:0000256" key="1">
    <source>
        <dbReference type="SAM" id="MobiDB-lite"/>
    </source>
</evidence>
<keyword evidence="4" id="KW-1185">Reference proteome</keyword>
<name>A0ABY7UNB1_9CORY</name>
<dbReference type="Proteomes" id="UP001218071">
    <property type="component" value="Chromosome"/>
</dbReference>
<keyword evidence="2" id="KW-0472">Membrane</keyword>
<evidence type="ECO:0000313" key="4">
    <source>
        <dbReference type="Proteomes" id="UP001218071"/>
    </source>
</evidence>
<feature type="region of interest" description="Disordered" evidence="1">
    <location>
        <begin position="123"/>
        <end position="161"/>
    </location>
</feature>
<accession>A0ABY7UNB1</accession>
<feature type="transmembrane region" description="Helical" evidence="2">
    <location>
        <begin position="25"/>
        <end position="46"/>
    </location>
</feature>
<reference evidence="3 4" key="1">
    <citation type="submission" date="2020-10" db="EMBL/GenBank/DDBJ databases">
        <title>Complete genome sequence of Corynebacterium jeddahense DSM 45997, type strain of Corynebacterium jeddahense.</title>
        <authorList>
            <person name="Busche T."/>
            <person name="Kalinowski J."/>
            <person name="Ruckert C."/>
        </authorList>
    </citation>
    <scope>NUCLEOTIDE SEQUENCE [LARGE SCALE GENOMIC DNA]</scope>
    <source>
        <strain evidence="3 4">DSM 45997</strain>
    </source>
</reference>
<keyword evidence="2" id="KW-0812">Transmembrane</keyword>
<dbReference type="RefSeq" id="WP_042409667.1">
    <property type="nucleotide sequence ID" value="NZ_CBYN010000133.1"/>
</dbReference>
<evidence type="ECO:0000313" key="3">
    <source>
        <dbReference type="EMBL" id="WCZ39330.1"/>
    </source>
</evidence>
<sequence>MTTPFLGPERPAYTRPQASRIDASGTNLIGITGLVCAVLGTLLSLAARSAAFGAPLLQAAFILGVVGLFPQGARKALPAAALVVDILGTALTSQVLANRVTTSFGDAELQMKDLEELLNDPRFYEDPRSRSGADTGAGTASDPAAGWPTDYPWGGTPASRL</sequence>